<dbReference type="Proteomes" id="UP001177744">
    <property type="component" value="Unassembled WGS sequence"/>
</dbReference>
<proteinExistence type="predicted"/>
<evidence type="ECO:0000259" key="2">
    <source>
        <dbReference type="Pfam" id="PF22070"/>
    </source>
</evidence>
<dbReference type="InterPro" id="IPR054095">
    <property type="entry name" value="Androglobin_V"/>
</dbReference>
<keyword evidence="4" id="KW-1185">Reference proteome</keyword>
<dbReference type="InterPro" id="IPR053033">
    <property type="entry name" value="Androglobin-like"/>
</dbReference>
<organism evidence="3 4">
    <name type="scientific">Cnephaeus nilssonii</name>
    <name type="common">Northern bat</name>
    <name type="synonym">Eptesicus nilssonii</name>
    <dbReference type="NCBI Taxonomy" id="3371016"/>
    <lineage>
        <taxon>Eukaryota</taxon>
        <taxon>Metazoa</taxon>
        <taxon>Chordata</taxon>
        <taxon>Craniata</taxon>
        <taxon>Vertebrata</taxon>
        <taxon>Euteleostomi</taxon>
        <taxon>Mammalia</taxon>
        <taxon>Eutheria</taxon>
        <taxon>Laurasiatheria</taxon>
        <taxon>Chiroptera</taxon>
        <taxon>Yangochiroptera</taxon>
        <taxon>Vespertilionidae</taxon>
        <taxon>Cnephaeus</taxon>
    </lineage>
</organism>
<gene>
    <name evidence="3" type="ORF">QTO34_001200</name>
</gene>
<dbReference type="Pfam" id="PF22070">
    <property type="entry name" value="Androglobin_V"/>
    <property type="match status" value="1"/>
</dbReference>
<accession>A0AA40HWB0</accession>
<reference evidence="3" key="1">
    <citation type="submission" date="2023-06" db="EMBL/GenBank/DDBJ databases">
        <title>Reference genome for the Northern bat (Eptesicus nilssonii), a most northern bat species.</title>
        <authorList>
            <person name="Laine V.N."/>
            <person name="Pulliainen A.T."/>
            <person name="Lilley T.M."/>
        </authorList>
    </citation>
    <scope>NUCLEOTIDE SEQUENCE</scope>
    <source>
        <strain evidence="3">BLF_Eptnil</strain>
        <tissue evidence="3">Kidney</tissue>
    </source>
</reference>
<protein>
    <recommendedName>
        <fullName evidence="2">Androglobin domain-containing protein</fullName>
    </recommendedName>
</protein>
<dbReference type="PANTHER" id="PTHR46298">
    <property type="entry name" value="ANDROGLOBIN"/>
    <property type="match status" value="1"/>
</dbReference>
<evidence type="ECO:0000313" key="3">
    <source>
        <dbReference type="EMBL" id="KAK1338090.1"/>
    </source>
</evidence>
<feature type="coiled-coil region" evidence="1">
    <location>
        <begin position="374"/>
        <end position="415"/>
    </location>
</feature>
<evidence type="ECO:0000313" key="4">
    <source>
        <dbReference type="Proteomes" id="UP001177744"/>
    </source>
</evidence>
<comment type="caution">
    <text evidence="3">The sequence shown here is derived from an EMBL/GenBank/DDBJ whole genome shotgun (WGS) entry which is preliminary data.</text>
</comment>
<feature type="domain" description="Androglobin" evidence="2">
    <location>
        <begin position="182"/>
        <end position="214"/>
    </location>
</feature>
<dbReference type="AlphaFoldDB" id="A0AA40HWB0"/>
<keyword evidence="1" id="KW-0175">Coiled coil</keyword>
<dbReference type="PANTHER" id="PTHR46298:SF1">
    <property type="entry name" value="ANDROGLOBIN"/>
    <property type="match status" value="1"/>
</dbReference>
<dbReference type="EMBL" id="JAULJE010000010">
    <property type="protein sequence ID" value="KAK1338090.1"/>
    <property type="molecule type" value="Genomic_DNA"/>
</dbReference>
<name>A0AA40HWB0_CNENI</name>
<evidence type="ECO:0000256" key="1">
    <source>
        <dbReference type="SAM" id="Coils"/>
    </source>
</evidence>
<sequence length="457" mass="52269">MPSHKCEELYIKLGSGEAPQNVIVGRVKMTWSHVLYDSQMWGNTLKNRMGYILMIKAARNPTRPEVAARSTMVNSGIMPTAFVFRHYDHFLAINSYHSVHLGNDLPQDGGLHLYNPSALPMNELNVFGLDVPLECIVSLGNGHHKSNMRNTMANTSLETNLSNVINGAKGAETGLLTTILDSIPTAHSQQEDPNKPYWILRLVTEHNEAEYLEVKKDTERADEIRAMKQAWEMAEPGRAIKAYQARLHYLSRFIKKTPDAESAPMTVPLSESHSRGVEEEMTTRSQSFLEMSPRLIQKALEDLDISQYVRKTNTEPLLQTDDLNQQQAMQKAEEVHQFRQYRARILSIRDIDQEERAKLQDKGLEMYAEMWDSLDDARQKIFNIREEYRNKMLEAERLRLEALAAEEAAMRAETAKKISSVHEKDKKKKGKKKLKGRIRAVWGSCSEWALPPMDTVY</sequence>